<protein>
    <submittedName>
        <fullName evidence="2">Expressed protein</fullName>
    </submittedName>
</protein>
<dbReference type="AlphaFoldDB" id="A0AAV0BBM0"/>
<dbReference type="Proteomes" id="UP001153365">
    <property type="component" value="Unassembled WGS sequence"/>
</dbReference>
<keyword evidence="1" id="KW-0472">Membrane</keyword>
<comment type="caution">
    <text evidence="2">The sequence shown here is derived from an EMBL/GenBank/DDBJ whole genome shotgun (WGS) entry which is preliminary data.</text>
</comment>
<evidence type="ECO:0000313" key="3">
    <source>
        <dbReference type="Proteomes" id="UP001153365"/>
    </source>
</evidence>
<keyword evidence="1" id="KW-1133">Transmembrane helix</keyword>
<sequence>MNYEGSKNRSIILRIIVFLSGLSTLVAMNGADKLKPTNCEGTLVVKPEIKKFVTVLSNPYIQPIGNLSYSLAMNGTLSLASLSSPSFNCSAIINQIKSSSSMRTLESVYASGQIHCESDYTDIDSSWLTRYTQVRFSGNLYISIIVHDGVCAGPPVLLTRDSTCDFQVKAEENMNNTGKCDWTLENSVHHMGDQDPNQSGGDGE</sequence>
<feature type="transmembrane region" description="Helical" evidence="1">
    <location>
        <begin position="12"/>
        <end position="31"/>
    </location>
</feature>
<evidence type="ECO:0000313" key="2">
    <source>
        <dbReference type="EMBL" id="CAH7682518.1"/>
    </source>
</evidence>
<reference evidence="2" key="1">
    <citation type="submission" date="2022-06" db="EMBL/GenBank/DDBJ databases">
        <authorList>
            <consortium name="SYNGENTA / RWTH Aachen University"/>
        </authorList>
    </citation>
    <scope>NUCLEOTIDE SEQUENCE</scope>
</reference>
<accession>A0AAV0BBM0</accession>
<gene>
    <name evidence="2" type="ORF">PPACK8108_LOCUS15464</name>
</gene>
<proteinExistence type="predicted"/>
<name>A0AAV0BBM0_PHAPC</name>
<keyword evidence="1" id="KW-0812">Transmembrane</keyword>
<evidence type="ECO:0000256" key="1">
    <source>
        <dbReference type="SAM" id="Phobius"/>
    </source>
</evidence>
<dbReference type="EMBL" id="CALTRL010004130">
    <property type="protein sequence ID" value="CAH7682518.1"/>
    <property type="molecule type" value="Genomic_DNA"/>
</dbReference>
<keyword evidence="3" id="KW-1185">Reference proteome</keyword>
<organism evidence="2 3">
    <name type="scientific">Phakopsora pachyrhizi</name>
    <name type="common">Asian soybean rust disease fungus</name>
    <dbReference type="NCBI Taxonomy" id="170000"/>
    <lineage>
        <taxon>Eukaryota</taxon>
        <taxon>Fungi</taxon>
        <taxon>Dikarya</taxon>
        <taxon>Basidiomycota</taxon>
        <taxon>Pucciniomycotina</taxon>
        <taxon>Pucciniomycetes</taxon>
        <taxon>Pucciniales</taxon>
        <taxon>Phakopsoraceae</taxon>
        <taxon>Phakopsora</taxon>
    </lineage>
</organism>